<comment type="caution">
    <text evidence="1">The sequence shown here is derived from an EMBL/GenBank/DDBJ whole genome shotgun (WGS) entry which is preliminary data.</text>
</comment>
<gene>
    <name evidence="1" type="ORF">GDO81_005151</name>
</gene>
<reference evidence="1" key="1">
    <citation type="thesis" date="2020" institute="ProQuest LLC" country="789 East Eisenhower Parkway, Ann Arbor, MI, USA">
        <title>Comparative Genomics and Chromosome Evolution.</title>
        <authorList>
            <person name="Mudd A.B."/>
        </authorList>
    </citation>
    <scope>NUCLEOTIDE SEQUENCE</scope>
    <source>
        <strain evidence="1">237g6f4</strain>
        <tissue evidence="1">Blood</tissue>
    </source>
</reference>
<proteinExistence type="predicted"/>
<dbReference type="Proteomes" id="UP000824782">
    <property type="component" value="Unassembled WGS sequence"/>
</dbReference>
<dbReference type="EMBL" id="WNYA01000002">
    <property type="protein sequence ID" value="KAG8585789.1"/>
    <property type="molecule type" value="Genomic_DNA"/>
</dbReference>
<protein>
    <submittedName>
        <fullName evidence="1">Uncharacterized protein</fullName>
    </submittedName>
</protein>
<organism evidence="1 2">
    <name type="scientific">Engystomops pustulosus</name>
    <name type="common">Tungara frog</name>
    <name type="synonym">Physalaemus pustulosus</name>
    <dbReference type="NCBI Taxonomy" id="76066"/>
    <lineage>
        <taxon>Eukaryota</taxon>
        <taxon>Metazoa</taxon>
        <taxon>Chordata</taxon>
        <taxon>Craniata</taxon>
        <taxon>Vertebrata</taxon>
        <taxon>Euteleostomi</taxon>
        <taxon>Amphibia</taxon>
        <taxon>Batrachia</taxon>
        <taxon>Anura</taxon>
        <taxon>Neobatrachia</taxon>
        <taxon>Hyloidea</taxon>
        <taxon>Leptodactylidae</taxon>
        <taxon>Leiuperinae</taxon>
        <taxon>Engystomops</taxon>
    </lineage>
</organism>
<keyword evidence="2" id="KW-1185">Reference proteome</keyword>
<evidence type="ECO:0000313" key="2">
    <source>
        <dbReference type="Proteomes" id="UP000824782"/>
    </source>
</evidence>
<dbReference type="AlphaFoldDB" id="A0AAV7CL75"/>
<name>A0AAV7CL75_ENGPU</name>
<evidence type="ECO:0000313" key="1">
    <source>
        <dbReference type="EMBL" id="KAG8585789.1"/>
    </source>
</evidence>
<accession>A0AAV7CL75</accession>
<sequence length="106" mass="12150">MHIEQNTMTIASTPCVLLNLVQIKNAIRIFIIFKSSNLCTKTLVVFLLWSGLGTRFHFESTCLPQCLSKMKHDILALQRGVQYIIKLNMPLRQKTSTAEHCIYPEL</sequence>